<name>A0A015VWT5_BACFG</name>
<comment type="caution">
    <text evidence="1">The sequence shown here is derived from an EMBL/GenBank/DDBJ whole genome shotgun (WGS) entry which is preliminary data.</text>
</comment>
<organism evidence="1 2">
    <name type="scientific">Bacteroides fragilis str. 3998T(B)3</name>
    <dbReference type="NCBI Taxonomy" id="1339316"/>
    <lineage>
        <taxon>Bacteria</taxon>
        <taxon>Pseudomonadati</taxon>
        <taxon>Bacteroidota</taxon>
        <taxon>Bacteroidia</taxon>
        <taxon>Bacteroidales</taxon>
        <taxon>Bacteroidaceae</taxon>
        <taxon>Bacteroides</taxon>
    </lineage>
</organism>
<dbReference type="PATRIC" id="fig|1339316.3.peg.2688"/>
<accession>A0A015VWT5</accession>
<protein>
    <submittedName>
        <fullName evidence="1">Uncharacterized protein</fullName>
    </submittedName>
</protein>
<gene>
    <name evidence="1" type="ORF">M125_2810</name>
</gene>
<dbReference type="EMBL" id="JGDB01000168">
    <property type="protein sequence ID" value="EXY90463.1"/>
    <property type="molecule type" value="Genomic_DNA"/>
</dbReference>
<proteinExistence type="predicted"/>
<reference evidence="1 2" key="1">
    <citation type="submission" date="2014-02" db="EMBL/GenBank/DDBJ databases">
        <authorList>
            <person name="Sears C."/>
            <person name="Carroll K."/>
            <person name="Sack B.R."/>
            <person name="Qadri F."/>
            <person name="Myers L.L."/>
            <person name="Chung G.-T."/>
            <person name="Escheverria P."/>
            <person name="Fraser C.M."/>
            <person name="Sadzewicz L."/>
            <person name="Shefchek K.A."/>
            <person name="Tallon L."/>
            <person name="Das S.P."/>
            <person name="Daugherty S."/>
            <person name="Mongodin E.F."/>
        </authorList>
    </citation>
    <scope>NUCLEOTIDE SEQUENCE [LARGE SCALE GENOMIC DNA]</scope>
    <source>
        <strain evidence="2">3998T(B)3</strain>
    </source>
</reference>
<dbReference type="Proteomes" id="UP000020773">
    <property type="component" value="Unassembled WGS sequence"/>
</dbReference>
<evidence type="ECO:0000313" key="2">
    <source>
        <dbReference type="Proteomes" id="UP000020773"/>
    </source>
</evidence>
<dbReference type="AlphaFoldDB" id="A0A015VWT5"/>
<sequence length="41" mass="4629">MAEIELEKKAVEAYKKACTCIGCSHCDDCDSVREFIQFLNS</sequence>
<evidence type="ECO:0000313" key="1">
    <source>
        <dbReference type="EMBL" id="EXY90463.1"/>
    </source>
</evidence>